<reference evidence="5 6" key="1">
    <citation type="submission" date="2018-09" db="EMBL/GenBank/DDBJ databases">
        <title>Sphingomonas peninsula sp. nov., isolated from fildes peninsula, Antarctic soil.</title>
        <authorList>
            <person name="Yingchao G."/>
        </authorList>
    </citation>
    <scope>NUCLEOTIDE SEQUENCE [LARGE SCALE GENOMIC DNA]</scope>
    <source>
        <strain evidence="5 6">YZ-8</strain>
        <plasmid evidence="5 6">unnamed1</plasmid>
    </source>
</reference>
<dbReference type="Gene3D" id="3.40.50.620">
    <property type="entry name" value="HUPs"/>
    <property type="match status" value="2"/>
</dbReference>
<comment type="catalytic activity">
    <reaction evidence="3">
        <text>L-aspartate + L-glutamine + ATP + H2O = L-asparagine + L-glutamate + AMP + diphosphate + H(+)</text>
        <dbReference type="Rhea" id="RHEA:12228"/>
        <dbReference type="ChEBI" id="CHEBI:15377"/>
        <dbReference type="ChEBI" id="CHEBI:15378"/>
        <dbReference type="ChEBI" id="CHEBI:29985"/>
        <dbReference type="ChEBI" id="CHEBI:29991"/>
        <dbReference type="ChEBI" id="CHEBI:30616"/>
        <dbReference type="ChEBI" id="CHEBI:33019"/>
        <dbReference type="ChEBI" id="CHEBI:58048"/>
        <dbReference type="ChEBI" id="CHEBI:58359"/>
        <dbReference type="ChEBI" id="CHEBI:456215"/>
        <dbReference type="EC" id="6.3.5.4"/>
    </reaction>
</comment>
<dbReference type="SUPFAM" id="SSF52402">
    <property type="entry name" value="Adenine nucleotide alpha hydrolases-like"/>
    <property type="match status" value="1"/>
</dbReference>
<dbReference type="EMBL" id="CP032828">
    <property type="protein sequence ID" value="AYJ84848.1"/>
    <property type="molecule type" value="Genomic_DNA"/>
</dbReference>
<dbReference type="Gene3D" id="3.60.20.10">
    <property type="entry name" value="Glutamine Phosphoribosylpyrophosphate, subunit 1, domain 1"/>
    <property type="match status" value="1"/>
</dbReference>
<proteinExistence type="predicted"/>
<organism evidence="5 6">
    <name type="scientific">Sphingomonas paeninsulae</name>
    <dbReference type="NCBI Taxonomy" id="2319844"/>
    <lineage>
        <taxon>Bacteria</taxon>
        <taxon>Pseudomonadati</taxon>
        <taxon>Pseudomonadota</taxon>
        <taxon>Alphaproteobacteria</taxon>
        <taxon>Sphingomonadales</taxon>
        <taxon>Sphingomonadaceae</taxon>
        <taxon>Sphingomonas</taxon>
    </lineage>
</organism>
<dbReference type="GO" id="GO:0004066">
    <property type="term" value="F:asparagine synthase (glutamine-hydrolyzing) activity"/>
    <property type="evidence" value="ECO:0007669"/>
    <property type="project" value="UniProtKB-EC"/>
</dbReference>
<keyword evidence="6" id="KW-1185">Reference proteome</keyword>
<evidence type="ECO:0000256" key="3">
    <source>
        <dbReference type="ARBA" id="ARBA00048741"/>
    </source>
</evidence>
<sequence>MTSYRYIALVASSTEGRSAWERASASAIGRLTGFEAHRFGTRTSVLCERDAAIAIGNEGVLVGLVFRRGRNEPMTAVDTETQRSIVASHGEWLIRAHWGAYVAILDTDDTGRIDIIRAPLGDLPCYVLTNRSGVFVASDIDLLVTLAGYDPAIAWPMVARHLTKPDLGGRTTCLAGIDELAGGERMRLDSGAPTIETLWSPWTFAHPTRHLTDRSDAVMRVRGAVQTSVRARASQHDSVLLKLSGGLDSSIVAACLAGAARPTVALTLVTRDRSGDERDHARSVARHLGIPLIEADRDPSLIDIGHSDAAGLPRPSVRSFAQASLRIATRVARDHGATAIFDGGGGDQMFCSLQSAAPVADCLHPDGGGGPFWATARSVGIAAQTSTFEVARRAFIRVWTRGPAFRWPLASKFLSVQGKADGLAGAEHPWLIAPEGALPGSAAHLALLASVQSLVESSDPRSPIPTVSPLVTQPVAEACLRVPSWCWTRNGHNRVIARDAFRSTLPPAIVDRRDKGTPDGFVITLIETNRAQIRDLLIDGLLARHGLLDCAAIGLALSPAHIRKAKDNAALMDLVDVEAWARSWHGGGQA</sequence>
<dbReference type="Proteomes" id="UP000276254">
    <property type="component" value="Plasmid unnamed1"/>
</dbReference>
<dbReference type="PANTHER" id="PTHR43284:SF1">
    <property type="entry name" value="ASPARAGINE SYNTHETASE"/>
    <property type="match status" value="1"/>
</dbReference>
<keyword evidence="5" id="KW-0614">Plasmid</keyword>
<dbReference type="Pfam" id="PF00733">
    <property type="entry name" value="Asn_synthase"/>
    <property type="match status" value="2"/>
</dbReference>
<dbReference type="GO" id="GO:0006529">
    <property type="term" value="P:asparagine biosynthetic process"/>
    <property type="evidence" value="ECO:0007669"/>
    <property type="project" value="InterPro"/>
</dbReference>
<protein>
    <recommendedName>
        <fullName evidence="2">asparagine synthase (glutamine-hydrolyzing)</fullName>
        <ecNumber evidence="2">6.3.5.4</ecNumber>
    </recommendedName>
</protein>
<dbReference type="RefSeq" id="WP_121150834.1">
    <property type="nucleotide sequence ID" value="NZ_CP032828.1"/>
</dbReference>
<dbReference type="InterPro" id="IPR051786">
    <property type="entry name" value="ASN_synthetase/amidase"/>
</dbReference>
<dbReference type="EC" id="6.3.5.4" evidence="2"/>
<evidence type="ECO:0000313" key="5">
    <source>
        <dbReference type="EMBL" id="AYJ84848.1"/>
    </source>
</evidence>
<dbReference type="InterPro" id="IPR029055">
    <property type="entry name" value="Ntn_hydrolases_N"/>
</dbReference>
<evidence type="ECO:0000313" key="6">
    <source>
        <dbReference type="Proteomes" id="UP000276254"/>
    </source>
</evidence>
<gene>
    <name evidence="5" type="ORF">D3Y57_01860</name>
</gene>
<feature type="domain" description="Asparagine synthetase" evidence="4">
    <location>
        <begin position="468"/>
        <end position="582"/>
    </location>
</feature>
<dbReference type="PANTHER" id="PTHR43284">
    <property type="entry name" value="ASPARAGINE SYNTHETASE (GLUTAMINE-HYDROLYZING)"/>
    <property type="match status" value="1"/>
</dbReference>
<evidence type="ECO:0000256" key="2">
    <source>
        <dbReference type="ARBA" id="ARBA00012737"/>
    </source>
</evidence>
<geneLocation type="plasmid" evidence="5">
    <name>unnamed1</name>
</geneLocation>
<dbReference type="AlphaFoldDB" id="A0A494THE6"/>
<evidence type="ECO:0000259" key="4">
    <source>
        <dbReference type="Pfam" id="PF00733"/>
    </source>
</evidence>
<dbReference type="InterPro" id="IPR001962">
    <property type="entry name" value="Asn_synthase"/>
</dbReference>
<comment type="pathway">
    <text evidence="1">Amino-acid biosynthesis; L-asparagine biosynthesis; L-asparagine from L-aspartate (L-Gln route): step 1/1.</text>
</comment>
<dbReference type="OrthoDB" id="7053173at2"/>
<dbReference type="SUPFAM" id="SSF56235">
    <property type="entry name" value="N-terminal nucleophile aminohydrolases (Ntn hydrolases)"/>
    <property type="match status" value="1"/>
</dbReference>
<evidence type="ECO:0000256" key="1">
    <source>
        <dbReference type="ARBA" id="ARBA00005187"/>
    </source>
</evidence>
<dbReference type="InterPro" id="IPR014729">
    <property type="entry name" value="Rossmann-like_a/b/a_fold"/>
</dbReference>
<dbReference type="KEGG" id="spha:D3Y57_01860"/>
<name>A0A494THE6_SPHPE</name>
<accession>A0A494THE6</accession>
<feature type="domain" description="Asparagine synthetase" evidence="4">
    <location>
        <begin position="221"/>
        <end position="353"/>
    </location>
</feature>